<protein>
    <submittedName>
        <fullName evidence="3">Uncharacterized protein</fullName>
    </submittedName>
</protein>
<accession>A0A6J7XAT9</accession>
<evidence type="ECO:0000256" key="1">
    <source>
        <dbReference type="SAM" id="MobiDB-lite"/>
    </source>
</evidence>
<evidence type="ECO:0000313" key="2">
    <source>
        <dbReference type="EMBL" id="CAB4158414.1"/>
    </source>
</evidence>
<name>A0A6J7XAT9_9CAUD</name>
<feature type="region of interest" description="Disordered" evidence="1">
    <location>
        <begin position="233"/>
        <end position="330"/>
    </location>
</feature>
<dbReference type="EMBL" id="LR798327">
    <property type="protein sequence ID" value="CAB5224438.1"/>
    <property type="molecule type" value="Genomic_DNA"/>
</dbReference>
<gene>
    <name evidence="2" type="ORF">UFOVP705_2</name>
    <name evidence="3" type="ORF">UFOVP736_79</name>
</gene>
<reference evidence="3" key="1">
    <citation type="submission" date="2020-05" db="EMBL/GenBank/DDBJ databases">
        <authorList>
            <person name="Chiriac C."/>
            <person name="Salcher M."/>
            <person name="Ghai R."/>
            <person name="Kavagutti S V."/>
        </authorList>
    </citation>
    <scope>NUCLEOTIDE SEQUENCE</scope>
</reference>
<feature type="compositionally biased region" description="Low complexity" evidence="1">
    <location>
        <begin position="290"/>
        <end position="299"/>
    </location>
</feature>
<feature type="compositionally biased region" description="Basic and acidic residues" evidence="1">
    <location>
        <begin position="250"/>
        <end position="289"/>
    </location>
</feature>
<organism evidence="3">
    <name type="scientific">uncultured Caudovirales phage</name>
    <dbReference type="NCBI Taxonomy" id="2100421"/>
    <lineage>
        <taxon>Viruses</taxon>
        <taxon>Duplodnaviria</taxon>
        <taxon>Heunggongvirae</taxon>
        <taxon>Uroviricota</taxon>
        <taxon>Caudoviricetes</taxon>
        <taxon>Peduoviridae</taxon>
        <taxon>Maltschvirus</taxon>
        <taxon>Maltschvirus maltsch</taxon>
    </lineage>
</organism>
<proteinExistence type="predicted"/>
<feature type="compositionally biased region" description="Basic and acidic residues" evidence="1">
    <location>
        <begin position="233"/>
        <end position="242"/>
    </location>
</feature>
<feature type="compositionally biased region" description="Low complexity" evidence="1">
    <location>
        <begin position="308"/>
        <end position="322"/>
    </location>
</feature>
<dbReference type="EMBL" id="LR796685">
    <property type="protein sequence ID" value="CAB4158414.1"/>
    <property type="molecule type" value="Genomic_DNA"/>
</dbReference>
<sequence length="381" mass="38943">MAKKNNAAPPAPSQSFGLTIAAALALTNEEAADEFAHRANVRRLCFQDQGKLIHSMTSRGLAPGETVYSILRARGVNENSIQNAKRAADVIGELVGAELVTEAELDAVLTHRFAVDYMKCVKSKVPPESIAAIIKLPNAAAEIECLAANGKTLSQMEAETAAKVAAEKAAKEQAAAQEQADAEAAAAAAAEQAAAAEKAAKDKAAAEKQAAANAAKEKELAEKNAAVDKKSAAAKAAAEKAATDAAAAKESAEKAAADKAAAEKQALENAAKEKELAEKNAAAEKRLEELAAAEAKAAAAPPPPAPVETPAAAATKAAAKELQSSREAKLPTPAEILQNLTNALAACFNLPAADLAMVPNMLAAASDDIKSHLTQKKAKAA</sequence>
<evidence type="ECO:0000313" key="3">
    <source>
        <dbReference type="EMBL" id="CAB5224438.1"/>
    </source>
</evidence>